<dbReference type="EMBL" id="BAAAVS010000059">
    <property type="protein sequence ID" value="GAA3048374.1"/>
    <property type="molecule type" value="Genomic_DNA"/>
</dbReference>
<protein>
    <submittedName>
        <fullName evidence="3">Condensation domain-containing protein</fullName>
    </submittedName>
</protein>
<organism evidence="3 4">
    <name type="scientific">Gordonia defluvii</name>
    <dbReference type="NCBI Taxonomy" id="283718"/>
    <lineage>
        <taxon>Bacteria</taxon>
        <taxon>Bacillati</taxon>
        <taxon>Actinomycetota</taxon>
        <taxon>Actinomycetes</taxon>
        <taxon>Mycobacteriales</taxon>
        <taxon>Gordoniaceae</taxon>
        <taxon>Gordonia</taxon>
    </lineage>
</organism>
<keyword evidence="4" id="KW-1185">Reference proteome</keyword>
<reference evidence="4" key="1">
    <citation type="journal article" date="2019" name="Int. J. Syst. Evol. Microbiol.">
        <title>The Global Catalogue of Microorganisms (GCM) 10K type strain sequencing project: providing services to taxonomists for standard genome sequencing and annotation.</title>
        <authorList>
            <consortium name="The Broad Institute Genomics Platform"/>
            <consortium name="The Broad Institute Genome Sequencing Center for Infectious Disease"/>
            <person name="Wu L."/>
            <person name="Ma J."/>
        </authorList>
    </citation>
    <scope>NUCLEOTIDE SEQUENCE [LARGE SCALE GENOMIC DNA]</scope>
    <source>
        <strain evidence="4">JCM 14234</strain>
    </source>
</reference>
<dbReference type="Gene3D" id="3.30.559.30">
    <property type="entry name" value="Nonribosomal peptide synthetase, condensation domain"/>
    <property type="match status" value="1"/>
</dbReference>
<name>A0ABP6LK38_9ACTN</name>
<dbReference type="RefSeq" id="WP_290706078.1">
    <property type="nucleotide sequence ID" value="NZ_BAAAVS010000059.1"/>
</dbReference>
<dbReference type="Pfam" id="PF00668">
    <property type="entry name" value="Condensation"/>
    <property type="match status" value="1"/>
</dbReference>
<gene>
    <name evidence="3" type="ORF">GCM10010528_29480</name>
</gene>
<feature type="domain" description="Condensation" evidence="2">
    <location>
        <begin position="306"/>
        <end position="406"/>
    </location>
</feature>
<dbReference type="SUPFAM" id="SSF52777">
    <property type="entry name" value="CoA-dependent acyltransferases"/>
    <property type="match status" value="2"/>
</dbReference>
<comment type="caution">
    <text evidence="3">The sequence shown here is derived from an EMBL/GenBank/DDBJ whole genome shotgun (WGS) entry which is preliminary data.</text>
</comment>
<dbReference type="PANTHER" id="PTHR45527">
    <property type="entry name" value="NONRIBOSOMAL PEPTIDE SYNTHETASE"/>
    <property type="match status" value="1"/>
</dbReference>
<proteinExistence type="predicted"/>
<evidence type="ECO:0000259" key="2">
    <source>
        <dbReference type="Pfam" id="PF00668"/>
    </source>
</evidence>
<dbReference type="PANTHER" id="PTHR45527:SF1">
    <property type="entry name" value="FATTY ACID SYNTHASE"/>
    <property type="match status" value="1"/>
</dbReference>
<sequence length="507" mass="54932">MDFLQILDLPVQPGGLVEWTPTLGDGATALRSDPRPTSHNHERHLREALAYQEQTGYTGGRESWLGVAIEFDEPLSIPAIRAALTAWIDRHEVLRSHVVFERGDNGSVGVGRLRRYSAGPGSVSLTMSRIGWYHDSGPLIEQVAGWFDRSTAPIRWPAYCFATVGRQDSFTLLFAGDHSLLDGYSLIMMVPELRTLYHDATAGSERTPHRPAPRPAAPADTIGSYVDFSAAERDDADRSTADHPAVAAWASFLAEGMPRYPTLPRCAPADSAIAGDRPEQAHGFAVGGYAEGAATAAATRPQQSLYALLADDDTTNRFTAVCSGAGTTLFAGVMAALAWASYERTGSTRFRAVLPRHTRHQPQWQAALGWFVSLSPFELDLTGVTTFPELAVRASAELRRGRVGASLPLLHVAAVLGATDSPRFVISFLDTRASPGADTDDGGAARVLRSHRYADDEVYLWINRTPGGLRLSARYPGILDTDVRGFAHTVTDVVAEVSTRSSWQPRA</sequence>
<evidence type="ECO:0000313" key="3">
    <source>
        <dbReference type="EMBL" id="GAA3048374.1"/>
    </source>
</evidence>
<dbReference type="InterPro" id="IPR001242">
    <property type="entry name" value="Condensation_dom"/>
</dbReference>
<feature type="region of interest" description="Disordered" evidence="1">
    <location>
        <begin position="202"/>
        <end position="221"/>
    </location>
</feature>
<dbReference type="InterPro" id="IPR023213">
    <property type="entry name" value="CAT-like_dom_sf"/>
</dbReference>
<dbReference type="Gene3D" id="3.30.559.10">
    <property type="entry name" value="Chloramphenicol acetyltransferase-like domain"/>
    <property type="match status" value="1"/>
</dbReference>
<evidence type="ECO:0000313" key="4">
    <source>
        <dbReference type="Proteomes" id="UP001501035"/>
    </source>
</evidence>
<accession>A0ABP6LK38</accession>
<evidence type="ECO:0000256" key="1">
    <source>
        <dbReference type="SAM" id="MobiDB-lite"/>
    </source>
</evidence>
<dbReference type="Proteomes" id="UP001501035">
    <property type="component" value="Unassembled WGS sequence"/>
</dbReference>